<accession>A0A1H5VC30</accession>
<organism evidence="2 5">
    <name type="scientific">Saccharopolyspora kobensis</name>
    <dbReference type="NCBI Taxonomy" id="146035"/>
    <lineage>
        <taxon>Bacteria</taxon>
        <taxon>Bacillati</taxon>
        <taxon>Actinomycetota</taxon>
        <taxon>Actinomycetes</taxon>
        <taxon>Pseudonocardiales</taxon>
        <taxon>Pseudonocardiaceae</taxon>
        <taxon>Saccharopolyspora</taxon>
    </lineage>
</organism>
<dbReference type="RefSeq" id="WP_093347018.1">
    <property type="nucleotide sequence ID" value="NZ_FNVB01000002.1"/>
</dbReference>
<accession>A0A1I1KPG4</accession>
<dbReference type="Proteomes" id="UP000199690">
    <property type="component" value="Unassembled WGS sequence"/>
</dbReference>
<evidence type="ECO:0000256" key="1">
    <source>
        <dbReference type="SAM" id="SignalP"/>
    </source>
</evidence>
<dbReference type="EMBL" id="FNVB01000002">
    <property type="protein sequence ID" value="SEF84773.1"/>
    <property type="molecule type" value="Genomic_DNA"/>
</dbReference>
<reference evidence="2" key="2">
    <citation type="submission" date="2016-10" db="EMBL/GenBank/DDBJ databases">
        <authorList>
            <person name="de Groot N.N."/>
        </authorList>
    </citation>
    <scope>NUCLEOTIDE SEQUENCE [LARGE SCALE GENOMIC DNA]</scope>
    <source>
        <strain evidence="2">ATCC 20501</strain>
    </source>
</reference>
<keyword evidence="4" id="KW-1185">Reference proteome</keyword>
<name>A0A1H5VC30_9PSEU</name>
<sequence>MFRRSRIAAVVAFAAGLLGGSFSPAHAQAPVPAPGHFTADGVYIHAEPRLNSPRLGEGFKNQPVDVHCYARGDVVGDTDFWYYLTDQATNVTGYSTATLVMLNGQSVPPCPRALSPTQSW</sequence>
<proteinExistence type="predicted"/>
<keyword evidence="1" id="KW-0732">Signal</keyword>
<feature type="chain" id="PRO_5030028040" description="SH3 domain-containing protein" evidence="1">
    <location>
        <begin position="28"/>
        <end position="120"/>
    </location>
</feature>
<dbReference type="Proteomes" id="UP000236729">
    <property type="component" value="Unassembled WGS sequence"/>
</dbReference>
<evidence type="ECO:0000313" key="5">
    <source>
        <dbReference type="Proteomes" id="UP000236729"/>
    </source>
</evidence>
<protein>
    <recommendedName>
        <fullName evidence="6">SH3 domain-containing protein</fullName>
    </recommendedName>
</protein>
<evidence type="ECO:0008006" key="6">
    <source>
        <dbReference type="Google" id="ProtNLM"/>
    </source>
</evidence>
<evidence type="ECO:0000313" key="3">
    <source>
        <dbReference type="EMBL" id="SFC62669.1"/>
    </source>
</evidence>
<feature type="signal peptide" evidence="1">
    <location>
        <begin position="1"/>
        <end position="27"/>
    </location>
</feature>
<dbReference type="EMBL" id="FOME01000001">
    <property type="protein sequence ID" value="SFC62669.1"/>
    <property type="molecule type" value="Genomic_DNA"/>
</dbReference>
<reference evidence="4 5" key="1">
    <citation type="submission" date="2016-10" db="EMBL/GenBank/DDBJ databases">
        <authorList>
            <person name="Varghese N."/>
            <person name="Submissions S."/>
        </authorList>
    </citation>
    <scope>NUCLEOTIDE SEQUENCE [LARGE SCALE GENOMIC DNA]</scope>
    <source>
        <strain evidence="5">ATCC 20501</strain>
        <strain evidence="3 4">CGMCC 4.3529</strain>
    </source>
</reference>
<evidence type="ECO:0000313" key="2">
    <source>
        <dbReference type="EMBL" id="SEF84773.1"/>
    </source>
</evidence>
<dbReference type="AlphaFoldDB" id="A0A1H5VC30"/>
<evidence type="ECO:0000313" key="4">
    <source>
        <dbReference type="Proteomes" id="UP000199690"/>
    </source>
</evidence>
<gene>
    <name evidence="2" type="ORF">SAMN02982929_00833</name>
    <name evidence="3" type="ORF">SAMN05216506_1011237</name>
</gene>